<gene>
    <name evidence="1" type="ORF">OU798_10795</name>
</gene>
<comment type="caution">
    <text evidence="1">The sequence shown here is derived from an EMBL/GenBank/DDBJ whole genome shotgun (WGS) entry which is preliminary data.</text>
</comment>
<dbReference type="InterPro" id="IPR036388">
    <property type="entry name" value="WH-like_DNA-bd_sf"/>
</dbReference>
<accession>A0A9X3F593</accession>
<dbReference type="Gene3D" id="1.10.10.10">
    <property type="entry name" value="Winged helix-like DNA-binding domain superfamily/Winged helix DNA-binding domain"/>
    <property type="match status" value="1"/>
</dbReference>
<organism evidence="1 2">
    <name type="scientific">Draconibacterium aestuarii</name>
    <dbReference type="NCBI Taxonomy" id="2998507"/>
    <lineage>
        <taxon>Bacteria</taxon>
        <taxon>Pseudomonadati</taxon>
        <taxon>Bacteroidota</taxon>
        <taxon>Bacteroidia</taxon>
        <taxon>Marinilabiliales</taxon>
        <taxon>Prolixibacteraceae</taxon>
        <taxon>Draconibacterium</taxon>
    </lineage>
</organism>
<dbReference type="AlphaFoldDB" id="A0A9X3F593"/>
<dbReference type="InterPro" id="IPR036390">
    <property type="entry name" value="WH_DNA-bd_sf"/>
</dbReference>
<dbReference type="RefSeq" id="WP_074780982.1">
    <property type="nucleotide sequence ID" value="NZ_JAPOHD010000022.1"/>
</dbReference>
<keyword evidence="2" id="KW-1185">Reference proteome</keyword>
<reference evidence="1" key="1">
    <citation type="submission" date="2022-11" db="EMBL/GenBank/DDBJ databases">
        <title>Marilongibacter aestuarii gen. nov., sp. nov., isolated from tidal flat sediment.</title>
        <authorList>
            <person name="Jiayan W."/>
        </authorList>
    </citation>
    <scope>NUCLEOTIDE SEQUENCE</scope>
    <source>
        <strain evidence="1">Z1-6</strain>
    </source>
</reference>
<evidence type="ECO:0000313" key="2">
    <source>
        <dbReference type="Proteomes" id="UP001145087"/>
    </source>
</evidence>
<dbReference type="SUPFAM" id="SSF46785">
    <property type="entry name" value="Winged helix' DNA-binding domain"/>
    <property type="match status" value="1"/>
</dbReference>
<evidence type="ECO:0000313" key="1">
    <source>
        <dbReference type="EMBL" id="MCY1720834.1"/>
    </source>
</evidence>
<sequence>MSTEKVLAAMQAAGKPLKAGEIAEASGLDKKEVDKAMKVLKAEEKIVSPKRCFWEPK</sequence>
<name>A0A9X3F593_9BACT</name>
<evidence type="ECO:0008006" key="3">
    <source>
        <dbReference type="Google" id="ProtNLM"/>
    </source>
</evidence>
<proteinExistence type="predicted"/>
<protein>
    <recommendedName>
        <fullName evidence="3">MarR family transcriptional regulator</fullName>
    </recommendedName>
</protein>
<dbReference type="Proteomes" id="UP001145087">
    <property type="component" value="Unassembled WGS sequence"/>
</dbReference>
<dbReference type="EMBL" id="JAPOHD010000022">
    <property type="protein sequence ID" value="MCY1720834.1"/>
    <property type="molecule type" value="Genomic_DNA"/>
</dbReference>